<keyword evidence="5 6" id="KW-0472">Membrane</keyword>
<feature type="transmembrane region" description="Helical" evidence="6">
    <location>
        <begin position="41"/>
        <end position="64"/>
    </location>
</feature>
<proteinExistence type="predicted"/>
<sequence>MSIRPCNRPSEPYTLLHMQSTITLSPAPTVKRSALYGTLPARFVSFLVDTTLLVFIYTLVVYGFSSAPQHVYSWESVLAGKIDVSELLLAAKEVFLNPFFPILHWAYYTFLESSQRQATIGKYTLGMRVTDLRGKPIGFVQANLRYFTKILSLLPFGLGFVLMVNSRRHQMMHDYLARTLVVNE</sequence>
<evidence type="ECO:0000313" key="9">
    <source>
        <dbReference type="Proteomes" id="UP000198724"/>
    </source>
</evidence>
<evidence type="ECO:0000256" key="1">
    <source>
        <dbReference type="ARBA" id="ARBA00004651"/>
    </source>
</evidence>
<evidence type="ECO:0000256" key="2">
    <source>
        <dbReference type="ARBA" id="ARBA00022475"/>
    </source>
</evidence>
<evidence type="ECO:0000259" key="7">
    <source>
        <dbReference type="Pfam" id="PF06271"/>
    </source>
</evidence>
<dbReference type="PANTHER" id="PTHR36115:SF6">
    <property type="entry name" value="PROLINE-RICH ANTIGEN HOMOLOG"/>
    <property type="match status" value="1"/>
</dbReference>
<keyword evidence="4 6" id="KW-1133">Transmembrane helix</keyword>
<dbReference type="InterPro" id="IPR010432">
    <property type="entry name" value="RDD"/>
</dbReference>
<feature type="transmembrane region" description="Helical" evidence="6">
    <location>
        <begin position="146"/>
        <end position="164"/>
    </location>
</feature>
<gene>
    <name evidence="8" type="ORF">SAMN05421739_10749</name>
</gene>
<dbReference type="GO" id="GO:0005886">
    <property type="term" value="C:plasma membrane"/>
    <property type="evidence" value="ECO:0007669"/>
    <property type="project" value="UniProtKB-SubCell"/>
</dbReference>
<dbReference type="PANTHER" id="PTHR36115">
    <property type="entry name" value="PROLINE-RICH ANTIGEN HOMOLOG-RELATED"/>
    <property type="match status" value="1"/>
</dbReference>
<dbReference type="EMBL" id="FOOT01000007">
    <property type="protein sequence ID" value="SFH20012.1"/>
    <property type="molecule type" value="Genomic_DNA"/>
</dbReference>
<organism evidence="8 9">
    <name type="scientific">Pontibacter chinhatensis</name>
    <dbReference type="NCBI Taxonomy" id="1436961"/>
    <lineage>
        <taxon>Bacteria</taxon>
        <taxon>Pseudomonadati</taxon>
        <taxon>Bacteroidota</taxon>
        <taxon>Cytophagia</taxon>
        <taxon>Cytophagales</taxon>
        <taxon>Hymenobacteraceae</taxon>
        <taxon>Pontibacter</taxon>
    </lineage>
</organism>
<evidence type="ECO:0000256" key="6">
    <source>
        <dbReference type="SAM" id="Phobius"/>
    </source>
</evidence>
<dbReference type="AlphaFoldDB" id="A0A1I2Y2Z4"/>
<feature type="domain" description="RDD" evidence="7">
    <location>
        <begin position="38"/>
        <end position="177"/>
    </location>
</feature>
<accession>A0A1I2Y2Z4</accession>
<protein>
    <submittedName>
        <fullName evidence="8">Uncharacterized membrane protein YckC, RDD family</fullName>
    </submittedName>
</protein>
<dbReference type="STRING" id="1436961.SAMN05421739_10749"/>
<dbReference type="Pfam" id="PF06271">
    <property type="entry name" value="RDD"/>
    <property type="match status" value="1"/>
</dbReference>
<dbReference type="Proteomes" id="UP000198724">
    <property type="component" value="Unassembled WGS sequence"/>
</dbReference>
<evidence type="ECO:0000256" key="5">
    <source>
        <dbReference type="ARBA" id="ARBA00023136"/>
    </source>
</evidence>
<evidence type="ECO:0000313" key="8">
    <source>
        <dbReference type="EMBL" id="SFH20012.1"/>
    </source>
</evidence>
<reference evidence="9" key="1">
    <citation type="submission" date="2016-10" db="EMBL/GenBank/DDBJ databases">
        <authorList>
            <person name="Varghese N."/>
            <person name="Submissions S."/>
        </authorList>
    </citation>
    <scope>NUCLEOTIDE SEQUENCE [LARGE SCALE GENOMIC DNA]</scope>
    <source>
        <strain evidence="9">LP51</strain>
    </source>
</reference>
<comment type="subcellular location">
    <subcellularLocation>
        <location evidence="1">Cell membrane</location>
        <topology evidence="1">Multi-pass membrane protein</topology>
    </subcellularLocation>
</comment>
<dbReference type="InterPro" id="IPR051791">
    <property type="entry name" value="Pra-immunoreactive"/>
</dbReference>
<keyword evidence="9" id="KW-1185">Reference proteome</keyword>
<name>A0A1I2Y2Z4_9BACT</name>
<keyword evidence="2" id="KW-1003">Cell membrane</keyword>
<evidence type="ECO:0000256" key="3">
    <source>
        <dbReference type="ARBA" id="ARBA00022692"/>
    </source>
</evidence>
<evidence type="ECO:0000256" key="4">
    <source>
        <dbReference type="ARBA" id="ARBA00022989"/>
    </source>
</evidence>
<keyword evidence="3 6" id="KW-0812">Transmembrane</keyword>